<name>A0A1F5YYB1_9BACT</name>
<reference evidence="2 3" key="1">
    <citation type="journal article" date="2016" name="Nat. Commun.">
        <title>Thousands of microbial genomes shed light on interconnected biogeochemical processes in an aquifer system.</title>
        <authorList>
            <person name="Anantharaman K."/>
            <person name="Brown C.T."/>
            <person name="Hug L.A."/>
            <person name="Sharon I."/>
            <person name="Castelle C.J."/>
            <person name="Probst A.J."/>
            <person name="Thomas B.C."/>
            <person name="Singh A."/>
            <person name="Wilkins M.J."/>
            <person name="Karaoz U."/>
            <person name="Brodie E.L."/>
            <person name="Williams K.H."/>
            <person name="Hubbard S.S."/>
            <person name="Banfield J.F."/>
        </authorList>
    </citation>
    <scope>NUCLEOTIDE SEQUENCE [LARGE SCALE GENOMIC DNA]</scope>
</reference>
<dbReference type="AlphaFoldDB" id="A0A1F5YYB1"/>
<dbReference type="Proteomes" id="UP000178448">
    <property type="component" value="Unassembled WGS sequence"/>
</dbReference>
<dbReference type="PANTHER" id="PTHR19328:SF13">
    <property type="entry name" value="HIPL1 PROTEIN"/>
    <property type="match status" value="1"/>
</dbReference>
<dbReference type="Gene3D" id="2.120.10.30">
    <property type="entry name" value="TolB, C-terminal domain"/>
    <property type="match status" value="1"/>
</dbReference>
<evidence type="ECO:0000313" key="3">
    <source>
        <dbReference type="Proteomes" id="UP000178448"/>
    </source>
</evidence>
<dbReference type="STRING" id="1798374.A2Z33_07330"/>
<comment type="caution">
    <text evidence="2">The sequence shown here is derived from an EMBL/GenBank/DDBJ whole genome shotgun (WGS) entry which is preliminary data.</text>
</comment>
<sequence>MNKIILIILLAAVAGLYILKKPLIPPGTARPETAAVPTGAAATGYRIEEYVSGLYVPWSIVFTEPDRMLVAERNGSIRIIQEGRLDPEPLHKFADVTEDGEAGLMGLATDPQYGVNRLIYAAYAYRSAAGVAVRIVLMKDDGDTVSGITEIVPGIAAARIHAGTGISFGPDGKLYISSGDGSVRQNAQNMSLLSGKILRLETEGSVPGDNPFAGSPVYALGFRNVQGLAWDRRTGNLWATDHGPSGFDGPGGGDEINLVKRGANYGWPVVSHEKTMPQFESPQQVYTPAVAPAGLIIYDSSMLPQLRGKLLFTGLRGEGIFAVELTEDRLKAVRTDKLPEVNYGRIRAIAVGPEGYIYFSTSNRDGRGKVRAGDDRIFRIIPNTGGGP</sequence>
<gene>
    <name evidence="2" type="ORF">A2Z33_07330</name>
</gene>
<evidence type="ECO:0000259" key="1">
    <source>
        <dbReference type="Pfam" id="PF07995"/>
    </source>
</evidence>
<proteinExistence type="predicted"/>
<dbReference type="SUPFAM" id="SSF50952">
    <property type="entry name" value="Soluble quinoprotein glucose dehydrogenase"/>
    <property type="match status" value="1"/>
</dbReference>
<organism evidence="2 3">
    <name type="scientific">Candidatus Gottesmanbacteria bacterium RBG_16_52_11</name>
    <dbReference type="NCBI Taxonomy" id="1798374"/>
    <lineage>
        <taxon>Bacteria</taxon>
        <taxon>Candidatus Gottesmaniibacteriota</taxon>
    </lineage>
</organism>
<dbReference type="InterPro" id="IPR011041">
    <property type="entry name" value="Quinoprot_gluc/sorb_DH_b-prop"/>
</dbReference>
<dbReference type="InterPro" id="IPR011042">
    <property type="entry name" value="6-blade_b-propeller_TolB-like"/>
</dbReference>
<dbReference type="Pfam" id="PF07995">
    <property type="entry name" value="GSDH"/>
    <property type="match status" value="1"/>
</dbReference>
<protein>
    <recommendedName>
        <fullName evidence="1">Glucose/Sorbosone dehydrogenase domain-containing protein</fullName>
    </recommendedName>
</protein>
<dbReference type="EMBL" id="MFJD01000001">
    <property type="protein sequence ID" value="OGG05064.1"/>
    <property type="molecule type" value="Genomic_DNA"/>
</dbReference>
<evidence type="ECO:0000313" key="2">
    <source>
        <dbReference type="EMBL" id="OGG05064.1"/>
    </source>
</evidence>
<dbReference type="PANTHER" id="PTHR19328">
    <property type="entry name" value="HEDGEHOG-INTERACTING PROTEIN"/>
    <property type="match status" value="1"/>
</dbReference>
<accession>A0A1F5YYB1</accession>
<dbReference type="InterPro" id="IPR012938">
    <property type="entry name" value="Glc/Sorbosone_DH"/>
</dbReference>
<feature type="domain" description="Glucose/Sorbosone dehydrogenase" evidence="1">
    <location>
        <begin position="56"/>
        <end position="367"/>
    </location>
</feature>